<evidence type="ECO:0000313" key="6">
    <source>
        <dbReference type="EMBL" id="ESP00879.1"/>
    </source>
</evidence>
<dbReference type="Proteomes" id="UP000030746">
    <property type="component" value="Unassembled WGS sequence"/>
</dbReference>
<dbReference type="Gene3D" id="2.20.100.10">
    <property type="entry name" value="Thrombospondin type-1 (TSP1) repeat"/>
    <property type="match status" value="2"/>
</dbReference>
<protein>
    <recommendedName>
        <fullName evidence="8">ADAMTS cysteine-rich domain-containing protein</fullName>
    </recommendedName>
</protein>
<dbReference type="PANTHER" id="PTHR22906:SF43">
    <property type="entry name" value="PROPERDIN"/>
    <property type="match status" value="1"/>
</dbReference>
<reference evidence="6 7" key="1">
    <citation type="journal article" date="2013" name="Nature">
        <title>Insights into bilaterian evolution from three spiralian genomes.</title>
        <authorList>
            <person name="Simakov O."/>
            <person name="Marletaz F."/>
            <person name="Cho S.J."/>
            <person name="Edsinger-Gonzales E."/>
            <person name="Havlak P."/>
            <person name="Hellsten U."/>
            <person name="Kuo D.H."/>
            <person name="Larsson T."/>
            <person name="Lv J."/>
            <person name="Arendt D."/>
            <person name="Savage R."/>
            <person name="Osoegawa K."/>
            <person name="de Jong P."/>
            <person name="Grimwood J."/>
            <person name="Chapman J.A."/>
            <person name="Shapiro H."/>
            <person name="Aerts A."/>
            <person name="Otillar R.P."/>
            <person name="Terry A.Y."/>
            <person name="Boore J.L."/>
            <person name="Grigoriev I.V."/>
            <person name="Lindberg D.R."/>
            <person name="Seaver E.C."/>
            <person name="Weisblat D.A."/>
            <person name="Putnam N.H."/>
            <person name="Rokhsar D.S."/>
        </authorList>
    </citation>
    <scope>NUCLEOTIDE SEQUENCE [LARGE SCALE GENOMIC DNA]</scope>
</reference>
<dbReference type="HOGENOM" id="CLU_047129_1_0_1"/>
<dbReference type="AlphaFoldDB" id="V4AA99"/>
<dbReference type="GeneID" id="20234302"/>
<feature type="non-terminal residue" evidence="6">
    <location>
        <position position="1"/>
    </location>
</feature>
<dbReference type="InterPro" id="IPR000884">
    <property type="entry name" value="TSP1_rpt"/>
</dbReference>
<dbReference type="RefSeq" id="XP_009048415.1">
    <property type="nucleotide sequence ID" value="XM_009050167.1"/>
</dbReference>
<evidence type="ECO:0000256" key="4">
    <source>
        <dbReference type="ARBA" id="ARBA00022737"/>
    </source>
</evidence>
<sequence length="128" mass="13619">DGGWSEYTLNATGDCSVSCGGGEKILTYNRACDNPEPQYGGEECEGDDSREDTQDCNTHHCPINGGWTEFTAWEDDDECDVLCGGGNKGQSRSRTCTNPTPAYGGSECVGDQVEQQTVQCNTDACGGK</sequence>
<keyword evidence="5" id="KW-1015">Disulfide bond</keyword>
<gene>
    <name evidence="6" type="ORF">LOTGIDRAFT_140325</name>
</gene>
<proteinExistence type="predicted"/>
<dbReference type="PANTHER" id="PTHR22906">
    <property type="entry name" value="PROPERDIN"/>
    <property type="match status" value="1"/>
</dbReference>
<name>V4AA99_LOTGI</name>
<keyword evidence="2" id="KW-0964">Secreted</keyword>
<dbReference type="KEGG" id="lgi:LOTGIDRAFT_140325"/>
<dbReference type="OMA" id="ITERRMC"/>
<evidence type="ECO:0000256" key="2">
    <source>
        <dbReference type="ARBA" id="ARBA00022525"/>
    </source>
</evidence>
<dbReference type="Pfam" id="PF00090">
    <property type="entry name" value="TSP_1"/>
    <property type="match status" value="2"/>
</dbReference>
<keyword evidence="4" id="KW-0677">Repeat</keyword>
<dbReference type="OrthoDB" id="6273859at2759"/>
<accession>V4AA99</accession>
<organism evidence="6 7">
    <name type="scientific">Lottia gigantea</name>
    <name type="common">Giant owl limpet</name>
    <dbReference type="NCBI Taxonomy" id="225164"/>
    <lineage>
        <taxon>Eukaryota</taxon>
        <taxon>Metazoa</taxon>
        <taxon>Spiralia</taxon>
        <taxon>Lophotrochozoa</taxon>
        <taxon>Mollusca</taxon>
        <taxon>Gastropoda</taxon>
        <taxon>Patellogastropoda</taxon>
        <taxon>Lottioidea</taxon>
        <taxon>Lottiidae</taxon>
        <taxon>Lottia</taxon>
    </lineage>
</organism>
<keyword evidence="7" id="KW-1185">Reference proteome</keyword>
<evidence type="ECO:0000256" key="1">
    <source>
        <dbReference type="ARBA" id="ARBA00004613"/>
    </source>
</evidence>
<comment type="subcellular location">
    <subcellularLocation>
        <location evidence="1">Secreted</location>
    </subcellularLocation>
</comment>
<dbReference type="InterPro" id="IPR052065">
    <property type="entry name" value="Compl_asym_regulator"/>
</dbReference>
<evidence type="ECO:0008006" key="8">
    <source>
        <dbReference type="Google" id="ProtNLM"/>
    </source>
</evidence>
<dbReference type="EMBL" id="KB200639">
    <property type="protein sequence ID" value="ESP00879.1"/>
    <property type="molecule type" value="Genomic_DNA"/>
</dbReference>
<dbReference type="InterPro" id="IPR036383">
    <property type="entry name" value="TSP1_rpt_sf"/>
</dbReference>
<evidence type="ECO:0000313" key="7">
    <source>
        <dbReference type="Proteomes" id="UP000030746"/>
    </source>
</evidence>
<dbReference type="FunFam" id="2.20.100.10:FF:000001">
    <property type="entry name" value="semaphorin-5A isoform X1"/>
    <property type="match status" value="1"/>
</dbReference>
<dbReference type="CTD" id="20234302"/>
<dbReference type="SMART" id="SM00209">
    <property type="entry name" value="TSP1"/>
    <property type="match status" value="2"/>
</dbReference>
<dbReference type="PROSITE" id="PS50092">
    <property type="entry name" value="TSP1"/>
    <property type="match status" value="2"/>
</dbReference>
<evidence type="ECO:0000256" key="5">
    <source>
        <dbReference type="ARBA" id="ARBA00023157"/>
    </source>
</evidence>
<keyword evidence="3" id="KW-0732">Signal</keyword>
<evidence type="ECO:0000256" key="3">
    <source>
        <dbReference type="ARBA" id="ARBA00022729"/>
    </source>
</evidence>
<dbReference type="SUPFAM" id="SSF82895">
    <property type="entry name" value="TSP-1 type 1 repeat"/>
    <property type="match status" value="2"/>
</dbReference>